<protein>
    <submittedName>
        <fullName evidence="1">Uncharacterized protein</fullName>
    </submittedName>
</protein>
<name>A0A319FCR0_ASPSB</name>
<evidence type="ECO:0000313" key="1">
    <source>
        <dbReference type="EMBL" id="PYI04103.1"/>
    </source>
</evidence>
<accession>A0A319FCR0</accession>
<dbReference type="Proteomes" id="UP000248423">
    <property type="component" value="Unassembled WGS sequence"/>
</dbReference>
<proteinExistence type="predicted"/>
<sequence>MVLSLLLRIKRADVLQNCLIRTSCPVPFFSPRSWTACSLFLYHRFNLLELMPLAKLGTCDSEAPRTLTVIVLICMFGHVNPVHPRKIDVVICRLLCVSREVTHLYAIWRMFQWC</sequence>
<organism evidence="1 2">
    <name type="scientific">Aspergillus sclerotiicarbonarius (strain CBS 121057 / IBT 28362)</name>
    <dbReference type="NCBI Taxonomy" id="1448318"/>
    <lineage>
        <taxon>Eukaryota</taxon>
        <taxon>Fungi</taxon>
        <taxon>Dikarya</taxon>
        <taxon>Ascomycota</taxon>
        <taxon>Pezizomycotina</taxon>
        <taxon>Eurotiomycetes</taxon>
        <taxon>Eurotiomycetidae</taxon>
        <taxon>Eurotiales</taxon>
        <taxon>Aspergillaceae</taxon>
        <taxon>Aspergillus</taxon>
        <taxon>Aspergillus subgen. Circumdati</taxon>
    </lineage>
</organism>
<dbReference type="EMBL" id="KZ826373">
    <property type="protein sequence ID" value="PYI04103.1"/>
    <property type="molecule type" value="Genomic_DNA"/>
</dbReference>
<dbReference type="AlphaFoldDB" id="A0A319FCR0"/>
<reference evidence="1 2" key="1">
    <citation type="submission" date="2018-02" db="EMBL/GenBank/DDBJ databases">
        <title>The genomes of Aspergillus section Nigri reveals drivers in fungal speciation.</title>
        <authorList>
            <consortium name="DOE Joint Genome Institute"/>
            <person name="Vesth T.C."/>
            <person name="Nybo J."/>
            <person name="Theobald S."/>
            <person name="Brandl J."/>
            <person name="Frisvad J.C."/>
            <person name="Nielsen K.F."/>
            <person name="Lyhne E.K."/>
            <person name="Kogle M.E."/>
            <person name="Kuo A."/>
            <person name="Riley R."/>
            <person name="Clum A."/>
            <person name="Nolan M."/>
            <person name="Lipzen A."/>
            <person name="Salamov A."/>
            <person name="Henrissat B."/>
            <person name="Wiebenga A."/>
            <person name="De vries R.P."/>
            <person name="Grigoriev I.V."/>
            <person name="Mortensen U.H."/>
            <person name="Andersen M.R."/>
            <person name="Baker S.E."/>
        </authorList>
    </citation>
    <scope>NUCLEOTIDE SEQUENCE [LARGE SCALE GENOMIC DNA]</scope>
    <source>
        <strain evidence="1 2">CBS 121057</strain>
    </source>
</reference>
<gene>
    <name evidence="1" type="ORF">BO78DRAFT_180074</name>
</gene>
<evidence type="ECO:0000313" key="2">
    <source>
        <dbReference type="Proteomes" id="UP000248423"/>
    </source>
</evidence>
<keyword evidence="2" id="KW-1185">Reference proteome</keyword>
<dbReference type="VEuPathDB" id="FungiDB:BO78DRAFT_180074"/>